<dbReference type="PANTHER" id="PTHR44998:SF1">
    <property type="entry name" value="UDP-N-ACETYLGLUCOSAMINE--PEPTIDE N-ACETYLGLUCOSAMINYLTRANSFERASE 110 KDA SUBUNIT"/>
    <property type="match status" value="1"/>
</dbReference>
<sequence length="480" mass="53072">MSAQVWMAKYGALRTTPEAAGNGCAQQTVSVLLEEGCTLCDQGEFDAAQACFRAVVQQCPDWAVGHNNLGWALQQSGRNEDAISSYKAAISLQPAFDLARANLAFLLATLYGHMGQHDSARGMWEVLGELYPRDPEILEQLVSTSLRTHDLDAAGLWAAHYASVVRGDERSLSQPGACEGRGAVPRASRAKLAHDLEQLRYLRDHQLIGPRLEAEIASYEAALQPFEQPNSLATPPANVAALPPSYGRNVHQLQAPRLQEGALKMSQALLRAERDYLESPLGLVVIDDFLSADALALVQAFCLQSTIWHTDRYAHGRLGAFFREGFNCPLLLQVADEIRRCFPQLIGKHHPLLQMWGFKYQHDQPATHPHADFAAVNVNFWITPDEANLDRDSGGLVVYDVEAPSDWDFETYNRQGDRIAAFLKEAGARRTVIPYRCNRAVIFNSDLFHATAPLAFRPGYLNQRVNVTLLFGERGSAPGQ</sequence>
<dbReference type="AlphaFoldDB" id="A0A9X8HHG9"/>
<feature type="repeat" description="TPR" evidence="1">
    <location>
        <begin position="63"/>
        <end position="96"/>
    </location>
</feature>
<dbReference type="Gene3D" id="1.25.40.10">
    <property type="entry name" value="Tetratricopeptide repeat domain"/>
    <property type="match status" value="1"/>
</dbReference>
<dbReference type="SUPFAM" id="SSF48452">
    <property type="entry name" value="TPR-like"/>
    <property type="match status" value="1"/>
</dbReference>
<organism evidence="2 3">
    <name type="scientific">Pseudomonas putida</name>
    <name type="common">Arthrobacter siderocapsulatus</name>
    <dbReference type="NCBI Taxonomy" id="303"/>
    <lineage>
        <taxon>Bacteria</taxon>
        <taxon>Pseudomonadati</taxon>
        <taxon>Pseudomonadota</taxon>
        <taxon>Gammaproteobacteria</taxon>
        <taxon>Pseudomonadales</taxon>
        <taxon>Pseudomonadaceae</taxon>
        <taxon>Pseudomonas</taxon>
    </lineage>
</organism>
<dbReference type="SUPFAM" id="SSF51197">
    <property type="entry name" value="Clavaminate synthase-like"/>
    <property type="match status" value="1"/>
</dbReference>
<dbReference type="Pfam" id="PF13432">
    <property type="entry name" value="TPR_16"/>
    <property type="match status" value="1"/>
</dbReference>
<dbReference type="PROSITE" id="PS50005">
    <property type="entry name" value="TPR"/>
    <property type="match status" value="1"/>
</dbReference>
<dbReference type="PANTHER" id="PTHR44998">
    <property type="match status" value="1"/>
</dbReference>
<evidence type="ECO:0000256" key="1">
    <source>
        <dbReference type="PROSITE-ProRule" id="PRU00339"/>
    </source>
</evidence>
<gene>
    <name evidence="2" type="ORF">EDF85_2989</name>
</gene>
<evidence type="ECO:0000313" key="2">
    <source>
        <dbReference type="EMBL" id="ROQ48688.1"/>
    </source>
</evidence>
<protein>
    <submittedName>
        <fullName evidence="2">Tetratricopeptide repeat protein</fullName>
    </submittedName>
</protein>
<comment type="caution">
    <text evidence="2">The sequence shown here is derived from an EMBL/GenBank/DDBJ whole genome shotgun (WGS) entry which is preliminary data.</text>
</comment>
<accession>A0A9X8HHG9</accession>
<name>A0A9X8HHG9_PSEPU</name>
<dbReference type="SMART" id="SM00028">
    <property type="entry name" value="TPR"/>
    <property type="match status" value="2"/>
</dbReference>
<reference evidence="2 3" key="1">
    <citation type="submission" date="2018-11" db="EMBL/GenBank/DDBJ databases">
        <title>Genomic analyses of the natural microbiome of Caenorhabditis elegans.</title>
        <authorList>
            <person name="Samuel B."/>
        </authorList>
    </citation>
    <scope>NUCLEOTIDE SEQUENCE [LARGE SCALE GENOMIC DNA]</scope>
    <source>
        <strain evidence="2 3">BIGb0473</strain>
    </source>
</reference>
<keyword evidence="1" id="KW-0802">TPR repeat</keyword>
<dbReference type="InterPro" id="IPR019734">
    <property type="entry name" value="TPR_rpt"/>
</dbReference>
<dbReference type="RefSeq" id="WP_058540195.1">
    <property type="nucleotide sequence ID" value="NZ_LKGZ01000001.1"/>
</dbReference>
<evidence type="ECO:0000313" key="3">
    <source>
        <dbReference type="Proteomes" id="UP000269115"/>
    </source>
</evidence>
<dbReference type="Pfam" id="PF13174">
    <property type="entry name" value="TPR_6"/>
    <property type="match status" value="1"/>
</dbReference>
<dbReference type="Proteomes" id="UP000269115">
    <property type="component" value="Unassembled WGS sequence"/>
</dbReference>
<proteinExistence type="predicted"/>
<dbReference type="EMBL" id="RJUR01000014">
    <property type="protein sequence ID" value="ROQ48688.1"/>
    <property type="molecule type" value="Genomic_DNA"/>
</dbReference>
<dbReference type="InterPro" id="IPR011990">
    <property type="entry name" value="TPR-like_helical_dom_sf"/>
</dbReference>